<evidence type="ECO:0000256" key="3">
    <source>
        <dbReference type="ARBA" id="ARBA00022723"/>
    </source>
</evidence>
<dbReference type="InterPro" id="IPR001628">
    <property type="entry name" value="Znf_hrmn_rcpt"/>
</dbReference>
<dbReference type="InterPro" id="IPR050274">
    <property type="entry name" value="Nuclear_hormone_rcpt_NR2"/>
</dbReference>
<dbReference type="Pfam" id="PF00105">
    <property type="entry name" value="zf-C4"/>
    <property type="match status" value="1"/>
</dbReference>
<accession>A0AA36D8I1</accession>
<evidence type="ECO:0000256" key="2">
    <source>
        <dbReference type="ARBA" id="ARBA00005993"/>
    </source>
</evidence>
<keyword evidence="10 11" id="KW-0539">Nucleus</keyword>
<dbReference type="InterPro" id="IPR000536">
    <property type="entry name" value="Nucl_hrmn_rcpt_lig-bd"/>
</dbReference>
<dbReference type="SUPFAM" id="SSF48508">
    <property type="entry name" value="Nuclear receptor ligand-binding domain"/>
    <property type="match status" value="1"/>
</dbReference>
<evidence type="ECO:0000256" key="8">
    <source>
        <dbReference type="ARBA" id="ARBA00023163"/>
    </source>
</evidence>
<evidence type="ECO:0000256" key="4">
    <source>
        <dbReference type="ARBA" id="ARBA00022771"/>
    </source>
</evidence>
<evidence type="ECO:0000313" key="15">
    <source>
        <dbReference type="Proteomes" id="UP001177023"/>
    </source>
</evidence>
<keyword evidence="7 11" id="KW-0238">DNA-binding</keyword>
<comment type="subcellular location">
    <subcellularLocation>
        <location evidence="1 11">Nucleus</location>
    </subcellularLocation>
</comment>
<dbReference type="GO" id="GO:0000978">
    <property type="term" value="F:RNA polymerase II cis-regulatory region sequence-specific DNA binding"/>
    <property type="evidence" value="ECO:0007669"/>
    <property type="project" value="InterPro"/>
</dbReference>
<dbReference type="FunFam" id="3.30.50.10:FF:000030">
    <property type="entry name" value="Nuclear Hormone Receptor family"/>
    <property type="match status" value="1"/>
</dbReference>
<evidence type="ECO:0000259" key="13">
    <source>
        <dbReference type="PROSITE" id="PS51843"/>
    </source>
</evidence>
<dbReference type="InterPro" id="IPR049636">
    <property type="entry name" value="HNF4-like_DBD"/>
</dbReference>
<dbReference type="Gene3D" id="1.10.565.10">
    <property type="entry name" value="Retinoid X Receptor"/>
    <property type="match status" value="1"/>
</dbReference>
<dbReference type="Pfam" id="PF00104">
    <property type="entry name" value="Hormone_recep"/>
    <property type="match status" value="1"/>
</dbReference>
<dbReference type="PROSITE" id="PS51843">
    <property type="entry name" value="NR_LBD"/>
    <property type="match status" value="1"/>
</dbReference>
<evidence type="ECO:0000256" key="1">
    <source>
        <dbReference type="ARBA" id="ARBA00004123"/>
    </source>
</evidence>
<dbReference type="PROSITE" id="PS51030">
    <property type="entry name" value="NUCLEAR_REC_DBD_2"/>
    <property type="match status" value="1"/>
</dbReference>
<dbReference type="InterPro" id="IPR035500">
    <property type="entry name" value="NHR-like_dom_sf"/>
</dbReference>
<keyword evidence="4 11" id="KW-0863">Zinc-finger</keyword>
<proteinExistence type="inferred from homology"/>
<evidence type="ECO:0000256" key="11">
    <source>
        <dbReference type="RuleBase" id="RU004334"/>
    </source>
</evidence>
<keyword evidence="9 11" id="KW-0675">Receptor</keyword>
<feature type="non-terminal residue" evidence="14">
    <location>
        <position position="1"/>
    </location>
</feature>
<dbReference type="SMART" id="SM00430">
    <property type="entry name" value="HOLI"/>
    <property type="match status" value="1"/>
</dbReference>
<dbReference type="SMART" id="SM00399">
    <property type="entry name" value="ZnF_C4"/>
    <property type="match status" value="1"/>
</dbReference>
<evidence type="ECO:0000256" key="9">
    <source>
        <dbReference type="ARBA" id="ARBA00023170"/>
    </source>
</evidence>
<dbReference type="Gene3D" id="3.30.50.10">
    <property type="entry name" value="Erythroid Transcription Factor GATA-1, subunit A"/>
    <property type="match status" value="1"/>
</dbReference>
<evidence type="ECO:0000259" key="12">
    <source>
        <dbReference type="PROSITE" id="PS51030"/>
    </source>
</evidence>
<evidence type="ECO:0000313" key="14">
    <source>
        <dbReference type="EMBL" id="CAJ0583064.1"/>
    </source>
</evidence>
<organism evidence="14 15">
    <name type="scientific">Mesorhabditis spiculigera</name>
    <dbReference type="NCBI Taxonomy" id="96644"/>
    <lineage>
        <taxon>Eukaryota</taxon>
        <taxon>Metazoa</taxon>
        <taxon>Ecdysozoa</taxon>
        <taxon>Nematoda</taxon>
        <taxon>Chromadorea</taxon>
        <taxon>Rhabditida</taxon>
        <taxon>Rhabditina</taxon>
        <taxon>Rhabditomorpha</taxon>
        <taxon>Rhabditoidea</taxon>
        <taxon>Rhabditidae</taxon>
        <taxon>Mesorhabditinae</taxon>
        <taxon>Mesorhabditis</taxon>
    </lineage>
</organism>
<dbReference type="InterPro" id="IPR001723">
    <property type="entry name" value="Nuclear_hrmn_rcpt"/>
</dbReference>
<dbReference type="EMBL" id="CATQJA010002665">
    <property type="protein sequence ID" value="CAJ0583064.1"/>
    <property type="molecule type" value="Genomic_DNA"/>
</dbReference>
<reference evidence="14" key="1">
    <citation type="submission" date="2023-06" db="EMBL/GenBank/DDBJ databases">
        <authorList>
            <person name="Delattre M."/>
        </authorList>
    </citation>
    <scope>NUCLEOTIDE SEQUENCE</scope>
    <source>
        <strain evidence="14">AF72</strain>
    </source>
</reference>
<evidence type="ECO:0000256" key="10">
    <source>
        <dbReference type="ARBA" id="ARBA00023242"/>
    </source>
</evidence>
<dbReference type="PRINTS" id="PR00047">
    <property type="entry name" value="STROIDFINGER"/>
</dbReference>
<keyword evidence="8 11" id="KW-0804">Transcription</keyword>
<dbReference type="CDD" id="cd06960">
    <property type="entry name" value="NR_DBD_HNF4A"/>
    <property type="match status" value="1"/>
</dbReference>
<evidence type="ECO:0000256" key="6">
    <source>
        <dbReference type="ARBA" id="ARBA00023015"/>
    </source>
</evidence>
<dbReference type="GO" id="GO:0008270">
    <property type="term" value="F:zinc ion binding"/>
    <property type="evidence" value="ECO:0007669"/>
    <property type="project" value="UniProtKB-KW"/>
</dbReference>
<dbReference type="GO" id="GO:0005634">
    <property type="term" value="C:nucleus"/>
    <property type="evidence" value="ECO:0007669"/>
    <property type="project" value="UniProtKB-SubCell"/>
</dbReference>
<dbReference type="SUPFAM" id="SSF57716">
    <property type="entry name" value="Glucocorticoid receptor-like (DNA-binding domain)"/>
    <property type="match status" value="1"/>
</dbReference>
<dbReference type="PANTHER" id="PTHR24083">
    <property type="entry name" value="NUCLEAR HORMONE RECEPTOR"/>
    <property type="match status" value="1"/>
</dbReference>
<gene>
    <name evidence="14" type="ORF">MSPICULIGERA_LOCUS21178</name>
</gene>
<comment type="caution">
    <text evidence="14">The sequence shown here is derived from an EMBL/GenBank/DDBJ whole genome shotgun (WGS) entry which is preliminary data.</text>
</comment>
<evidence type="ECO:0000256" key="7">
    <source>
        <dbReference type="ARBA" id="ARBA00023125"/>
    </source>
</evidence>
<keyword evidence="15" id="KW-1185">Reference proteome</keyword>
<dbReference type="PROSITE" id="PS00031">
    <property type="entry name" value="NUCLEAR_REC_DBD_1"/>
    <property type="match status" value="1"/>
</dbReference>
<comment type="similarity">
    <text evidence="2 11">Belongs to the nuclear hormone receptor family.</text>
</comment>
<feature type="domain" description="Nuclear receptor" evidence="12">
    <location>
        <begin position="34"/>
        <end position="109"/>
    </location>
</feature>
<feature type="domain" description="NR LBD" evidence="13">
    <location>
        <begin position="206"/>
        <end position="447"/>
    </location>
</feature>
<keyword evidence="5 11" id="KW-0862">Zinc</keyword>
<evidence type="ECO:0000256" key="5">
    <source>
        <dbReference type="ARBA" id="ARBA00022833"/>
    </source>
</evidence>
<dbReference type="InterPro" id="IPR013088">
    <property type="entry name" value="Znf_NHR/GATA"/>
</dbReference>
<keyword evidence="6 11" id="KW-0805">Transcription regulation</keyword>
<keyword evidence="3 11" id="KW-0479">Metal-binding</keyword>
<protein>
    <submittedName>
        <fullName evidence="14">Uncharacterized protein</fullName>
    </submittedName>
</protein>
<dbReference type="PRINTS" id="PR00398">
    <property type="entry name" value="STRDHORMONER"/>
</dbReference>
<dbReference type="AlphaFoldDB" id="A0AA36D8I1"/>
<sequence>MLLPEMLVNSALTFAATPAILASEKPTERGNRCAEVCAVCGDFSTGYHYEVPSCNGCKTFFRRTIVSERVFKCHKNGNCLFNKDIRCACRACRFKKCLEVGMNPKAIQCSRPPMLPYHASLTPKSPEDSLPHSAPLGIATNASLDTMLPQRKRAYDISSLLGMSTPSTSGVQEPVDVKIKLEDCDGNSGYGSSSGSPRASKTPRLDQEQMITSLLMYESRADFLRTSDFEPAVSLLDSLTKPCGLDDITKYAQRQNTTIRTMGQWVDLEITICVEYAKAFEAFRNLSIADKCVLIDDTCMPLALLSLALSTYNRGLPGVLTPDGQPIEYDGLNNEFFSSRIRGPLDRINMDRTSLALLKCIIFLHAECSALSDAGRMALHARREKYYEGLNAHVFNTQGTKAPSQMCDLVALAWTLFQVSAKVRDSTITNPSLHKQVIDTSAVWKAQ</sequence>
<name>A0AA36D8I1_9BILA</name>
<dbReference type="Proteomes" id="UP001177023">
    <property type="component" value="Unassembled WGS sequence"/>
</dbReference>
<dbReference type="GO" id="GO:0003700">
    <property type="term" value="F:DNA-binding transcription factor activity"/>
    <property type="evidence" value="ECO:0007669"/>
    <property type="project" value="InterPro"/>
</dbReference>